<protein>
    <submittedName>
        <fullName evidence="6">Glycosyl hydrolase family 28 protein</fullName>
    </submittedName>
</protein>
<dbReference type="SUPFAM" id="SSF51126">
    <property type="entry name" value="Pectin lyase-like"/>
    <property type="match status" value="1"/>
</dbReference>
<dbReference type="InterPro" id="IPR000743">
    <property type="entry name" value="Glyco_hydro_28"/>
</dbReference>
<organism evidence="6 7">
    <name type="scientific">Sphingomonas natans</name>
    <dbReference type="NCBI Taxonomy" id="3063330"/>
    <lineage>
        <taxon>Bacteria</taxon>
        <taxon>Pseudomonadati</taxon>
        <taxon>Pseudomonadota</taxon>
        <taxon>Alphaproteobacteria</taxon>
        <taxon>Sphingomonadales</taxon>
        <taxon>Sphingomonadaceae</taxon>
        <taxon>Sphingomonas</taxon>
    </lineage>
</organism>
<comment type="similarity">
    <text evidence="1 4">Belongs to the glycosyl hydrolase 28 family.</text>
</comment>
<dbReference type="Gene3D" id="2.160.20.10">
    <property type="entry name" value="Single-stranded right-handed beta-helix, Pectin lyase-like"/>
    <property type="match status" value="1"/>
</dbReference>
<evidence type="ECO:0000256" key="5">
    <source>
        <dbReference type="SAM" id="SignalP"/>
    </source>
</evidence>
<dbReference type="RefSeq" id="WP_303539198.1">
    <property type="nucleotide sequence ID" value="NZ_JAUOTP010000001.1"/>
</dbReference>
<dbReference type="InterPro" id="IPR011050">
    <property type="entry name" value="Pectin_lyase_fold/virulence"/>
</dbReference>
<accession>A0ABT8Y3H6</accession>
<comment type="caution">
    <text evidence="6">The sequence shown here is derived from an EMBL/GenBank/DDBJ whole genome shotgun (WGS) entry which is preliminary data.</text>
</comment>
<keyword evidence="2 4" id="KW-0378">Hydrolase</keyword>
<evidence type="ECO:0000256" key="4">
    <source>
        <dbReference type="RuleBase" id="RU361169"/>
    </source>
</evidence>
<dbReference type="InterPro" id="IPR006626">
    <property type="entry name" value="PbH1"/>
</dbReference>
<dbReference type="InterPro" id="IPR012334">
    <property type="entry name" value="Pectin_lyas_fold"/>
</dbReference>
<sequence>MLTQDYTRRAVTLSLLSAPLWPAFAAGAGDAPITKFGAKADGVTINTRAIQATIDAVAKRGGGTVIVPPGVFVSGALFLKPKVNLHLEKGAVLRCSTDLANFPEQRTRIEGHFEEHFNPGLINAKGCDGLRISGAGTLDGAGRPIWDMFWKLRNAAPDPHNFRNVGVPRARLAVIESSRGVTIEGVTFKDSQFWNLHLYRCEDVTVRNARFEVPDDYKQAPSTDGIDLDSCRQVTIEGCYFSVTDDCIAAKGSKGPHAMEDKDSPPVEGIRVRNCEFRRGNGILTLGSEATIVRDVIVEDCRITGNVKIAALKLRADTPQHYEDIHFRNITLDAAGGTILAIVPWSQYTDLKGAPPPQSVVRNVSLSGIKGRFGAFGAIRGNPGQTTISDIRLEDVDVTLAQPKLEAEGVSGLRFERVRVNGVVRG</sequence>
<dbReference type="InterPro" id="IPR051801">
    <property type="entry name" value="GH28_Enzymes"/>
</dbReference>
<keyword evidence="5" id="KW-0732">Signal</keyword>
<dbReference type="PANTHER" id="PTHR31339">
    <property type="entry name" value="PECTIN LYASE-RELATED"/>
    <property type="match status" value="1"/>
</dbReference>
<keyword evidence="7" id="KW-1185">Reference proteome</keyword>
<gene>
    <name evidence="6" type="ORF">Q4F19_00570</name>
</gene>
<dbReference type="SMART" id="SM00710">
    <property type="entry name" value="PbH1"/>
    <property type="match status" value="5"/>
</dbReference>
<reference evidence="6" key="1">
    <citation type="submission" date="2023-07" db="EMBL/GenBank/DDBJ databases">
        <authorList>
            <person name="Kim M."/>
        </authorList>
    </citation>
    <scope>NUCLEOTIDE SEQUENCE</scope>
    <source>
        <strain evidence="6">BIUV-7</strain>
    </source>
</reference>
<evidence type="ECO:0000256" key="1">
    <source>
        <dbReference type="ARBA" id="ARBA00008834"/>
    </source>
</evidence>
<evidence type="ECO:0000256" key="2">
    <source>
        <dbReference type="ARBA" id="ARBA00022801"/>
    </source>
</evidence>
<feature type="chain" id="PRO_5046234457" evidence="5">
    <location>
        <begin position="26"/>
        <end position="426"/>
    </location>
</feature>
<dbReference type="GO" id="GO:0016787">
    <property type="term" value="F:hydrolase activity"/>
    <property type="evidence" value="ECO:0007669"/>
    <property type="project" value="UniProtKB-KW"/>
</dbReference>
<keyword evidence="3 4" id="KW-0326">Glycosidase</keyword>
<feature type="signal peptide" evidence="5">
    <location>
        <begin position="1"/>
        <end position="25"/>
    </location>
</feature>
<evidence type="ECO:0000256" key="3">
    <source>
        <dbReference type="ARBA" id="ARBA00023295"/>
    </source>
</evidence>
<dbReference type="Pfam" id="PF00295">
    <property type="entry name" value="Glyco_hydro_28"/>
    <property type="match status" value="1"/>
</dbReference>
<name>A0ABT8Y3H6_9SPHN</name>
<dbReference type="PANTHER" id="PTHR31339:SF9">
    <property type="entry name" value="PLASMIN AND FIBRONECTIN-BINDING PROTEIN A"/>
    <property type="match status" value="1"/>
</dbReference>
<proteinExistence type="inferred from homology"/>
<dbReference type="EMBL" id="JAUOTP010000001">
    <property type="protein sequence ID" value="MDO6412864.1"/>
    <property type="molecule type" value="Genomic_DNA"/>
</dbReference>
<evidence type="ECO:0000313" key="7">
    <source>
        <dbReference type="Proteomes" id="UP001169764"/>
    </source>
</evidence>
<evidence type="ECO:0000313" key="6">
    <source>
        <dbReference type="EMBL" id="MDO6412864.1"/>
    </source>
</evidence>
<dbReference type="Proteomes" id="UP001169764">
    <property type="component" value="Unassembled WGS sequence"/>
</dbReference>